<name>A0ABN8IIK4_9NEOP</name>
<accession>A0ABN8IIK4</accession>
<dbReference type="EMBL" id="OW152837">
    <property type="protein sequence ID" value="CAH2058501.1"/>
    <property type="molecule type" value="Genomic_DNA"/>
</dbReference>
<evidence type="ECO:0000313" key="2">
    <source>
        <dbReference type="Proteomes" id="UP000837857"/>
    </source>
</evidence>
<keyword evidence="2" id="KW-1185">Reference proteome</keyword>
<proteinExistence type="predicted"/>
<reference evidence="1" key="1">
    <citation type="submission" date="2022-03" db="EMBL/GenBank/DDBJ databases">
        <authorList>
            <person name="Martin H S."/>
        </authorList>
    </citation>
    <scope>NUCLEOTIDE SEQUENCE</scope>
</reference>
<protein>
    <submittedName>
        <fullName evidence="1">Uncharacterized protein</fullName>
    </submittedName>
</protein>
<sequence length="116" mass="12902">MLPILGITVTNSWDNHTVVVTHKSRDTVYVKQVTESARTPRSVTDNKGKIQPAVSEWRRYVTALYYFRRASRGRINDAHGERHLAAGGGNYEFPSPQHSFLLPSPRALVTPLGSAA</sequence>
<gene>
    <name evidence="1" type="ORF">IPOD504_LOCUS10620</name>
</gene>
<feature type="non-terminal residue" evidence="1">
    <location>
        <position position="1"/>
    </location>
</feature>
<evidence type="ECO:0000313" key="1">
    <source>
        <dbReference type="EMBL" id="CAH2058501.1"/>
    </source>
</evidence>
<dbReference type="Proteomes" id="UP000837857">
    <property type="component" value="Chromosome 25"/>
</dbReference>
<organism evidence="1 2">
    <name type="scientific">Iphiclides podalirius</name>
    <name type="common">scarce swallowtail</name>
    <dbReference type="NCBI Taxonomy" id="110791"/>
    <lineage>
        <taxon>Eukaryota</taxon>
        <taxon>Metazoa</taxon>
        <taxon>Ecdysozoa</taxon>
        <taxon>Arthropoda</taxon>
        <taxon>Hexapoda</taxon>
        <taxon>Insecta</taxon>
        <taxon>Pterygota</taxon>
        <taxon>Neoptera</taxon>
        <taxon>Endopterygota</taxon>
        <taxon>Lepidoptera</taxon>
        <taxon>Glossata</taxon>
        <taxon>Ditrysia</taxon>
        <taxon>Papilionoidea</taxon>
        <taxon>Papilionidae</taxon>
        <taxon>Papilioninae</taxon>
        <taxon>Iphiclides</taxon>
    </lineage>
</organism>